<evidence type="ECO:0000313" key="1">
    <source>
        <dbReference type="EMBL" id="JAD30844.1"/>
    </source>
</evidence>
<dbReference type="AlphaFoldDB" id="A0A0A8YUM1"/>
<protein>
    <submittedName>
        <fullName evidence="1">Uncharacterized protein</fullName>
    </submittedName>
</protein>
<organism evidence="1">
    <name type="scientific">Arundo donax</name>
    <name type="common">Giant reed</name>
    <name type="synonym">Donax arundinaceus</name>
    <dbReference type="NCBI Taxonomy" id="35708"/>
    <lineage>
        <taxon>Eukaryota</taxon>
        <taxon>Viridiplantae</taxon>
        <taxon>Streptophyta</taxon>
        <taxon>Embryophyta</taxon>
        <taxon>Tracheophyta</taxon>
        <taxon>Spermatophyta</taxon>
        <taxon>Magnoliopsida</taxon>
        <taxon>Liliopsida</taxon>
        <taxon>Poales</taxon>
        <taxon>Poaceae</taxon>
        <taxon>PACMAD clade</taxon>
        <taxon>Arundinoideae</taxon>
        <taxon>Arundineae</taxon>
        <taxon>Arundo</taxon>
    </lineage>
</organism>
<proteinExistence type="predicted"/>
<dbReference type="EMBL" id="GBRH01267051">
    <property type="protein sequence ID" value="JAD30844.1"/>
    <property type="molecule type" value="Transcribed_RNA"/>
</dbReference>
<accession>A0A0A8YUM1</accession>
<reference evidence="1" key="1">
    <citation type="submission" date="2014-09" db="EMBL/GenBank/DDBJ databases">
        <authorList>
            <person name="Magalhaes I.L.F."/>
            <person name="Oliveira U."/>
            <person name="Santos F.R."/>
            <person name="Vidigal T.H.D.A."/>
            <person name="Brescovit A.D."/>
            <person name="Santos A.J."/>
        </authorList>
    </citation>
    <scope>NUCLEOTIDE SEQUENCE</scope>
    <source>
        <tissue evidence="1">Shoot tissue taken approximately 20 cm above the soil surface</tissue>
    </source>
</reference>
<name>A0A0A8YUM1_ARUDO</name>
<reference evidence="1" key="2">
    <citation type="journal article" date="2015" name="Data Brief">
        <title>Shoot transcriptome of the giant reed, Arundo donax.</title>
        <authorList>
            <person name="Barrero R.A."/>
            <person name="Guerrero F.D."/>
            <person name="Moolhuijzen P."/>
            <person name="Goolsby J.A."/>
            <person name="Tidwell J."/>
            <person name="Bellgard S.E."/>
            <person name="Bellgard M.I."/>
        </authorList>
    </citation>
    <scope>NUCLEOTIDE SEQUENCE</scope>
    <source>
        <tissue evidence="1">Shoot tissue taken approximately 20 cm above the soil surface</tissue>
    </source>
</reference>
<sequence length="16" mass="1759">MSGTRDEGPFLNYGKS</sequence>